<protein>
    <submittedName>
        <fullName evidence="6">TetR family transcriptional regulator</fullName>
    </submittedName>
</protein>
<dbReference type="SUPFAM" id="SSF46689">
    <property type="entry name" value="Homeodomain-like"/>
    <property type="match status" value="1"/>
</dbReference>
<dbReference type="OrthoDB" id="2570341at2"/>
<keyword evidence="3" id="KW-0804">Transcription</keyword>
<dbReference type="InterPro" id="IPR009057">
    <property type="entry name" value="Homeodomain-like_sf"/>
</dbReference>
<organism evidence="6 7">
    <name type="scientific">Mycolicibacterium iranicum</name>
    <name type="common">Mycobacterium iranicum</name>
    <dbReference type="NCBI Taxonomy" id="912594"/>
    <lineage>
        <taxon>Bacteria</taxon>
        <taxon>Bacillati</taxon>
        <taxon>Actinomycetota</taxon>
        <taxon>Actinomycetes</taxon>
        <taxon>Mycobacteriales</taxon>
        <taxon>Mycobacteriaceae</taxon>
        <taxon>Mycolicibacterium</taxon>
    </lineage>
</organism>
<dbReference type="InterPro" id="IPR001647">
    <property type="entry name" value="HTH_TetR"/>
</dbReference>
<keyword evidence="2 4" id="KW-0238">DNA-binding</keyword>
<sequence length="257" mass="27975">MARVDRSSAGDPVRTLELLWRAPHNARAARGPKQRTSIDAVVAAAIHIADTDGLSALTIRAVAKKLGIAPMATYTYVPGKAELLDLILDSVYLDMPRTDISRMHWREKVSIVATENRTMLVQHPWVVQLATTRPPLGPGTCAKYEHELHAFDGLGLSDLEMDSALTYVLGFVTAVARIAIDTSHARVNSGINDRTWWERAEPLLAKVFNAEKYPLAARVGAAAGQAYDSAYNADHAYEFGLARVLDGLATVIDHPPG</sequence>
<dbReference type="Proteomes" id="UP000078396">
    <property type="component" value="Unassembled WGS sequence"/>
</dbReference>
<dbReference type="STRING" id="912594.AWC12_29735"/>
<evidence type="ECO:0000259" key="5">
    <source>
        <dbReference type="PROSITE" id="PS50977"/>
    </source>
</evidence>
<evidence type="ECO:0000313" key="7">
    <source>
        <dbReference type="Proteomes" id="UP000078396"/>
    </source>
</evidence>
<dbReference type="GO" id="GO:0003677">
    <property type="term" value="F:DNA binding"/>
    <property type="evidence" value="ECO:0007669"/>
    <property type="project" value="UniProtKB-UniRule"/>
</dbReference>
<evidence type="ECO:0000313" key="6">
    <source>
        <dbReference type="EMBL" id="OAN38714.1"/>
    </source>
</evidence>
<evidence type="ECO:0000256" key="3">
    <source>
        <dbReference type="ARBA" id="ARBA00023163"/>
    </source>
</evidence>
<accession>A0A178LWA3</accession>
<proteinExistence type="predicted"/>
<dbReference type="AlphaFoldDB" id="A0A178LWA3"/>
<evidence type="ECO:0000256" key="2">
    <source>
        <dbReference type="ARBA" id="ARBA00023125"/>
    </source>
</evidence>
<dbReference type="Gene3D" id="1.10.357.10">
    <property type="entry name" value="Tetracycline Repressor, domain 2"/>
    <property type="match status" value="1"/>
</dbReference>
<dbReference type="GO" id="GO:0045892">
    <property type="term" value="P:negative regulation of DNA-templated transcription"/>
    <property type="evidence" value="ECO:0007669"/>
    <property type="project" value="InterPro"/>
</dbReference>
<dbReference type="Gene3D" id="1.10.10.60">
    <property type="entry name" value="Homeodomain-like"/>
    <property type="match status" value="1"/>
</dbReference>
<dbReference type="InterPro" id="IPR004111">
    <property type="entry name" value="Repressor_TetR_C"/>
</dbReference>
<dbReference type="PROSITE" id="PS50977">
    <property type="entry name" value="HTH_TETR_2"/>
    <property type="match status" value="1"/>
</dbReference>
<dbReference type="EMBL" id="LWCS01000021">
    <property type="protein sequence ID" value="OAN38714.1"/>
    <property type="molecule type" value="Genomic_DNA"/>
</dbReference>
<gene>
    <name evidence="6" type="ORF">A4X20_05280</name>
</gene>
<evidence type="ECO:0000256" key="1">
    <source>
        <dbReference type="ARBA" id="ARBA00023015"/>
    </source>
</evidence>
<keyword evidence="1" id="KW-0805">Transcription regulation</keyword>
<feature type="domain" description="HTH tetR-type" evidence="5">
    <location>
        <begin position="35"/>
        <end position="95"/>
    </location>
</feature>
<comment type="caution">
    <text evidence="6">The sequence shown here is derived from an EMBL/GenBank/DDBJ whole genome shotgun (WGS) entry which is preliminary data.</text>
</comment>
<name>A0A178LWA3_MYCIR</name>
<feature type="DNA-binding region" description="H-T-H motif" evidence="4">
    <location>
        <begin position="58"/>
        <end position="77"/>
    </location>
</feature>
<reference evidence="6 7" key="1">
    <citation type="submission" date="2016-04" db="EMBL/GenBank/DDBJ databases">
        <title>Draft Genome Sequences of Staphylococcus capitis Strain H36, S. capitis Strain H65, S. cohnii Strain H62, S. hominis Strain H69, Mycobacterium iranicum Strain H39, Plantibacter sp. Strain H53, Pseudomonas oryzihabitans Strain H72, and Microbacterium sp. Strain H83, isolated from residential settings.</title>
        <authorList>
            <person name="Lymperopoulou D."/>
            <person name="Adams R.I."/>
            <person name="Lindow S."/>
            <person name="Coil D.A."/>
            <person name="Jospin G."/>
            <person name="Eisen J.A."/>
        </authorList>
    </citation>
    <scope>NUCLEOTIDE SEQUENCE [LARGE SCALE GENOMIC DNA]</scope>
    <source>
        <strain evidence="6 7">H39</strain>
    </source>
</reference>
<dbReference type="SUPFAM" id="SSF48498">
    <property type="entry name" value="Tetracyclin repressor-like, C-terminal domain"/>
    <property type="match status" value="1"/>
</dbReference>
<dbReference type="InterPro" id="IPR036271">
    <property type="entry name" value="Tet_transcr_reg_TetR-rel_C_sf"/>
</dbReference>
<dbReference type="Pfam" id="PF02909">
    <property type="entry name" value="TetR_C_1"/>
    <property type="match status" value="1"/>
</dbReference>
<evidence type="ECO:0000256" key="4">
    <source>
        <dbReference type="PROSITE-ProRule" id="PRU00335"/>
    </source>
</evidence>